<dbReference type="PANTHER" id="PTHR36506">
    <property type="entry name" value="PREFLAGELLIN PEPTIDASE"/>
    <property type="match status" value="1"/>
</dbReference>
<evidence type="ECO:0000259" key="7">
    <source>
        <dbReference type="Pfam" id="PF01478"/>
    </source>
</evidence>
<gene>
    <name evidence="9" type="ORF">C5F50_01165</name>
</gene>
<evidence type="ECO:0000256" key="2">
    <source>
        <dbReference type="ARBA" id="ARBA00022475"/>
    </source>
</evidence>
<dbReference type="GO" id="GO:0004190">
    <property type="term" value="F:aspartic-type endopeptidase activity"/>
    <property type="evidence" value="ECO:0007669"/>
    <property type="project" value="InterPro"/>
</dbReference>
<evidence type="ECO:0000256" key="3">
    <source>
        <dbReference type="ARBA" id="ARBA00022692"/>
    </source>
</evidence>
<feature type="transmembrane region" description="Helical" evidence="6">
    <location>
        <begin position="18"/>
        <end position="34"/>
    </location>
</feature>
<evidence type="ECO:0000313" key="9">
    <source>
        <dbReference type="EMBL" id="QLH07847.1"/>
    </source>
</evidence>
<evidence type="ECO:0000259" key="8">
    <source>
        <dbReference type="Pfam" id="PF06847"/>
    </source>
</evidence>
<keyword evidence="4 6" id="KW-1133">Transmembrane helix</keyword>
<dbReference type="Proteomes" id="UP000509478">
    <property type="component" value="Chromosome"/>
</dbReference>
<feature type="domain" description="Preflagellin peptidase C-terminal" evidence="8">
    <location>
        <begin position="178"/>
        <end position="205"/>
    </location>
</feature>
<keyword evidence="3 6" id="KW-0812">Transmembrane</keyword>
<dbReference type="OrthoDB" id="19094at2157"/>
<dbReference type="KEGG" id="nue:C5F50_01165"/>
<evidence type="ECO:0000256" key="5">
    <source>
        <dbReference type="ARBA" id="ARBA00023136"/>
    </source>
</evidence>
<evidence type="ECO:0000256" key="4">
    <source>
        <dbReference type="ARBA" id="ARBA00022989"/>
    </source>
</evidence>
<feature type="transmembrane region" description="Helical" evidence="6">
    <location>
        <begin position="188"/>
        <end position="210"/>
    </location>
</feature>
<dbReference type="Pfam" id="PF01478">
    <property type="entry name" value="Peptidase_A24"/>
    <property type="match status" value="1"/>
</dbReference>
<keyword evidence="5 6" id="KW-0472">Membrane</keyword>
<dbReference type="AlphaFoldDB" id="A0A7D5M8R9"/>
<dbReference type="InterPro" id="IPR052218">
    <property type="entry name" value="Preflagellin_Peptidase"/>
</dbReference>
<proteinExistence type="predicted"/>
<dbReference type="Gene3D" id="1.20.120.1220">
    <property type="match status" value="1"/>
</dbReference>
<organism evidence="9 10">
    <name type="scientific">Nitrosopumilus ureiphilus</name>
    <dbReference type="NCBI Taxonomy" id="1470067"/>
    <lineage>
        <taxon>Archaea</taxon>
        <taxon>Nitrososphaerota</taxon>
        <taxon>Nitrososphaeria</taxon>
        <taxon>Nitrosopumilales</taxon>
        <taxon>Nitrosopumilaceae</taxon>
        <taxon>Nitrosopumilus</taxon>
    </lineage>
</organism>
<comment type="subcellular location">
    <subcellularLocation>
        <location evidence="1">Cell membrane</location>
        <topology evidence="1">Multi-pass membrane protein</topology>
    </subcellularLocation>
</comment>
<protein>
    <submittedName>
        <fullName evidence="9">Peptidase</fullName>
    </submittedName>
</protein>
<dbReference type="GO" id="GO:0005886">
    <property type="term" value="C:plasma membrane"/>
    <property type="evidence" value="ECO:0007669"/>
    <property type="project" value="UniProtKB-SubCell"/>
</dbReference>
<evidence type="ECO:0000313" key="10">
    <source>
        <dbReference type="Proteomes" id="UP000509478"/>
    </source>
</evidence>
<dbReference type="EMBL" id="CP026995">
    <property type="protein sequence ID" value="QLH07847.1"/>
    <property type="molecule type" value="Genomic_DNA"/>
</dbReference>
<feature type="transmembrane region" description="Helical" evidence="6">
    <location>
        <begin position="41"/>
        <end position="62"/>
    </location>
</feature>
<dbReference type="PANTHER" id="PTHR36506:SF1">
    <property type="entry name" value="PREFLAGELLIN PEPTIDASE"/>
    <property type="match status" value="1"/>
</dbReference>
<accession>A0A7D5M8R9</accession>
<keyword evidence="2" id="KW-1003">Cell membrane</keyword>
<feature type="domain" description="Prepilin type IV endopeptidase peptidase" evidence="7">
    <location>
        <begin position="1"/>
        <end position="101"/>
    </location>
</feature>
<evidence type="ECO:0000256" key="1">
    <source>
        <dbReference type="ARBA" id="ARBA00004651"/>
    </source>
</evidence>
<dbReference type="InterPro" id="IPR009655">
    <property type="entry name" value="Preflagellin_peptidase_C"/>
</dbReference>
<feature type="transmembrane region" description="Helical" evidence="6">
    <location>
        <begin position="97"/>
        <end position="117"/>
    </location>
</feature>
<name>A0A7D5M8R9_9ARCH</name>
<evidence type="ECO:0000256" key="6">
    <source>
        <dbReference type="SAM" id="Phobius"/>
    </source>
</evidence>
<dbReference type="Gene3D" id="6.10.250.3240">
    <property type="match status" value="1"/>
</dbReference>
<reference evidence="9 10" key="1">
    <citation type="submission" date="2018-02" db="EMBL/GenBank/DDBJ databases">
        <title>Complete genome of Nitrosopumilus ureaphilus PS0.</title>
        <authorList>
            <person name="Qin W."/>
            <person name="Zheng Y."/>
            <person name="Stahl D.A."/>
        </authorList>
    </citation>
    <scope>NUCLEOTIDE SEQUENCE [LARGE SCALE GENOMIC DNA]</scope>
    <source>
        <strain evidence="9 10">PS0</strain>
    </source>
</reference>
<keyword evidence="10" id="KW-1185">Reference proteome</keyword>
<dbReference type="InterPro" id="IPR000045">
    <property type="entry name" value="Prepilin_IV_endopep_pep"/>
</dbReference>
<sequence length="212" mass="23853">MLAVASIIDIKNREVPDMLWIVFGVVAVVMIFFEDDMIESLTLIAFSMILAPFVLLIWRFGFFGGADALSLIVLAGLAPLATLDTNVVTPFTTFSNAVLFMTLLVPINLVRNVFAMLSHENIFYGFKESKFRKMIAMFFGFRSKNPKFSFSIERMEGSHKKFDFSLHHADTEPFCNSPKTWVTPGVPLILFITVGFVIQILFGDIILAIFGF</sequence>
<dbReference type="Pfam" id="PF06847">
    <property type="entry name" value="Arc_PepC_II"/>
    <property type="match status" value="1"/>
</dbReference>